<dbReference type="EMBL" id="PPCN01000004">
    <property type="protein sequence ID" value="POF31708.1"/>
    <property type="molecule type" value="Genomic_DNA"/>
</dbReference>
<comment type="caution">
    <text evidence="2">The sequence shown here is derived from an EMBL/GenBank/DDBJ whole genome shotgun (WGS) entry which is preliminary data.</text>
</comment>
<evidence type="ECO:0000256" key="1">
    <source>
        <dbReference type="SAM" id="MobiDB-lite"/>
    </source>
</evidence>
<dbReference type="Proteomes" id="UP000236959">
    <property type="component" value="Unassembled WGS sequence"/>
</dbReference>
<evidence type="ECO:0000313" key="2">
    <source>
        <dbReference type="EMBL" id="POF31708.1"/>
    </source>
</evidence>
<protein>
    <submittedName>
        <fullName evidence="2">Uncharacterized protein</fullName>
    </submittedName>
</protein>
<name>A0A2S3UVG5_9HYPH</name>
<organism evidence="2 3">
    <name type="scientific">Roseibium marinum</name>
    <dbReference type="NCBI Taxonomy" id="281252"/>
    <lineage>
        <taxon>Bacteria</taxon>
        <taxon>Pseudomonadati</taxon>
        <taxon>Pseudomonadota</taxon>
        <taxon>Alphaproteobacteria</taxon>
        <taxon>Hyphomicrobiales</taxon>
        <taxon>Stappiaceae</taxon>
        <taxon>Roseibium</taxon>
    </lineage>
</organism>
<dbReference type="AlphaFoldDB" id="A0A2S3UVG5"/>
<keyword evidence="3" id="KW-1185">Reference proteome</keyword>
<reference evidence="2 3" key="1">
    <citation type="submission" date="2018-01" db="EMBL/GenBank/DDBJ databases">
        <title>Genomic Encyclopedia of Archaeal and Bacterial Type Strains, Phase II (KMG-II): from individual species to whole genera.</title>
        <authorList>
            <person name="Goeker M."/>
        </authorList>
    </citation>
    <scope>NUCLEOTIDE SEQUENCE [LARGE SCALE GENOMIC DNA]</scope>
    <source>
        <strain evidence="2 3">DSM 17023</strain>
    </source>
</reference>
<sequence length="69" mass="7445">MGNLLDFASAHRPTARVGRHSNSRHSTSREAYGEVILFPGVRYERHDLDLAARIATIGKAAGPAGSDKD</sequence>
<gene>
    <name evidence="2" type="ORF">CLV41_104278</name>
</gene>
<accession>A0A2S3UVG5</accession>
<feature type="compositionally biased region" description="Basic residues" evidence="1">
    <location>
        <begin position="13"/>
        <end position="23"/>
    </location>
</feature>
<dbReference type="OrthoDB" id="8454255at2"/>
<feature type="region of interest" description="Disordered" evidence="1">
    <location>
        <begin position="1"/>
        <end position="29"/>
    </location>
</feature>
<proteinExistence type="predicted"/>
<evidence type="ECO:0000313" key="3">
    <source>
        <dbReference type="Proteomes" id="UP000236959"/>
    </source>
</evidence>